<gene>
    <name evidence="3" type="ORF">AYP45_14755</name>
</gene>
<dbReference type="Proteomes" id="UP000189681">
    <property type="component" value="Unassembled WGS sequence"/>
</dbReference>
<dbReference type="PROSITE" id="PS51740">
    <property type="entry name" value="SPOVT_ABRB"/>
    <property type="match status" value="1"/>
</dbReference>
<dbReference type="SMART" id="SM00966">
    <property type="entry name" value="SpoVT_AbrB"/>
    <property type="match status" value="1"/>
</dbReference>
<evidence type="ECO:0000259" key="2">
    <source>
        <dbReference type="PROSITE" id="PS51740"/>
    </source>
</evidence>
<dbReference type="AlphaFoldDB" id="A0A1V4AQS2"/>
<dbReference type="Pfam" id="PF04014">
    <property type="entry name" value="MazE_antitoxin"/>
    <property type="match status" value="1"/>
</dbReference>
<evidence type="ECO:0000256" key="1">
    <source>
        <dbReference type="PROSITE-ProRule" id="PRU01076"/>
    </source>
</evidence>
<dbReference type="SUPFAM" id="SSF89447">
    <property type="entry name" value="AbrB/MazE/MraZ-like"/>
    <property type="match status" value="1"/>
</dbReference>
<name>A0A1V4AQS2_9BACT</name>
<dbReference type="GO" id="GO:0003677">
    <property type="term" value="F:DNA binding"/>
    <property type="evidence" value="ECO:0007669"/>
    <property type="project" value="UniProtKB-UniRule"/>
</dbReference>
<dbReference type="Gene3D" id="2.10.260.10">
    <property type="match status" value="1"/>
</dbReference>
<comment type="caution">
    <text evidence="3">The sequence shown here is derived from an EMBL/GenBank/DDBJ whole genome shotgun (WGS) entry which is preliminary data.</text>
</comment>
<organism evidence="3 4">
    <name type="scientific">Candidatus Brocadia carolinensis</name>
    <dbReference type="NCBI Taxonomy" id="1004156"/>
    <lineage>
        <taxon>Bacteria</taxon>
        <taxon>Pseudomonadati</taxon>
        <taxon>Planctomycetota</taxon>
        <taxon>Candidatus Brocadiia</taxon>
        <taxon>Candidatus Brocadiales</taxon>
        <taxon>Candidatus Brocadiaceae</taxon>
        <taxon>Candidatus Brocadia</taxon>
    </lineage>
</organism>
<evidence type="ECO:0000313" key="4">
    <source>
        <dbReference type="Proteomes" id="UP000189681"/>
    </source>
</evidence>
<accession>A0A1V4AQS2</accession>
<evidence type="ECO:0000313" key="3">
    <source>
        <dbReference type="EMBL" id="OOP55451.1"/>
    </source>
</evidence>
<sequence>MSISKVGQRRQVVIPKEICEDLGLKEGDFVEVKESKGAVLIRPKRLVDSDDILTPEAEALIRKGEAQLKKGEYVSWDDLKRKIKTEP</sequence>
<dbReference type="STRING" id="1004156.AYP45_14755"/>
<dbReference type="InterPro" id="IPR037914">
    <property type="entry name" value="SpoVT-AbrB_sf"/>
</dbReference>
<feature type="domain" description="SpoVT-AbrB" evidence="2">
    <location>
        <begin position="1"/>
        <end position="46"/>
    </location>
</feature>
<dbReference type="NCBIfam" id="TIGR01439">
    <property type="entry name" value="lp_hng_hel_AbrB"/>
    <property type="match status" value="1"/>
</dbReference>
<dbReference type="EMBL" id="AYTS01000145">
    <property type="protein sequence ID" value="OOP55451.1"/>
    <property type="molecule type" value="Genomic_DNA"/>
</dbReference>
<keyword evidence="1" id="KW-0238">DNA-binding</keyword>
<dbReference type="InterPro" id="IPR007159">
    <property type="entry name" value="SpoVT-AbrB_dom"/>
</dbReference>
<proteinExistence type="predicted"/>
<reference evidence="3 4" key="1">
    <citation type="journal article" date="2017" name="Water Res.">
        <title>Discovery and metagenomic analysis of an anammox bacterial enrichment related to Candidatus "Brocadia caroliniensis" in a full-scale glycerol-fed nitritation-denitritation separate centrate treatment process.</title>
        <authorList>
            <person name="Park H."/>
            <person name="Brotto A.C."/>
            <person name="van Loosdrecht M.C."/>
            <person name="Chandran K."/>
        </authorList>
    </citation>
    <scope>NUCLEOTIDE SEQUENCE [LARGE SCALE GENOMIC DNA]</scope>
    <source>
        <strain evidence="3">26THWARD</strain>
    </source>
</reference>
<protein>
    <recommendedName>
        <fullName evidence="2">SpoVT-AbrB domain-containing protein</fullName>
    </recommendedName>
</protein>